<keyword evidence="2" id="KW-1133">Transmembrane helix</keyword>
<feature type="transmembrane region" description="Helical" evidence="2">
    <location>
        <begin position="69"/>
        <end position="86"/>
    </location>
</feature>
<organism evidence="3 4">
    <name type="scientific">Vespula vulgaris</name>
    <name type="common">Yellow jacket</name>
    <name type="synonym">Wasp</name>
    <dbReference type="NCBI Taxonomy" id="7454"/>
    <lineage>
        <taxon>Eukaryota</taxon>
        <taxon>Metazoa</taxon>
        <taxon>Ecdysozoa</taxon>
        <taxon>Arthropoda</taxon>
        <taxon>Hexapoda</taxon>
        <taxon>Insecta</taxon>
        <taxon>Pterygota</taxon>
        <taxon>Neoptera</taxon>
        <taxon>Endopterygota</taxon>
        <taxon>Hymenoptera</taxon>
        <taxon>Apocrita</taxon>
        <taxon>Aculeata</taxon>
        <taxon>Vespoidea</taxon>
        <taxon>Vespidae</taxon>
        <taxon>Vespinae</taxon>
        <taxon>Vespula</taxon>
    </lineage>
</organism>
<accession>A0A834J3X5</accession>
<reference evidence="3" key="1">
    <citation type="journal article" date="2020" name="G3 (Bethesda)">
        <title>High-Quality Assemblies for Three Invasive Social Wasps from the &lt;i&gt;Vespula&lt;/i&gt; Genus.</title>
        <authorList>
            <person name="Harrop T.W.R."/>
            <person name="Guhlin J."/>
            <person name="McLaughlin G.M."/>
            <person name="Permina E."/>
            <person name="Stockwell P."/>
            <person name="Gilligan J."/>
            <person name="Le Lec M.F."/>
            <person name="Gruber M.A.M."/>
            <person name="Quinn O."/>
            <person name="Lovegrove M."/>
            <person name="Duncan E.J."/>
            <person name="Remnant E.J."/>
            <person name="Van Eeckhoven J."/>
            <person name="Graham B."/>
            <person name="Knapp R.A."/>
            <person name="Langford K.W."/>
            <person name="Kronenberg Z."/>
            <person name="Press M.O."/>
            <person name="Eacker S.M."/>
            <person name="Wilson-Rankin E.E."/>
            <person name="Purcell J."/>
            <person name="Lester P.J."/>
            <person name="Dearden P.K."/>
        </authorList>
    </citation>
    <scope>NUCLEOTIDE SEQUENCE</scope>
    <source>
        <strain evidence="3">Marl-1</strain>
    </source>
</reference>
<keyword evidence="2" id="KW-0472">Membrane</keyword>
<keyword evidence="4" id="KW-1185">Reference proteome</keyword>
<proteinExistence type="predicted"/>
<dbReference type="Proteomes" id="UP000614350">
    <property type="component" value="Unassembled WGS sequence"/>
</dbReference>
<gene>
    <name evidence="3" type="ORF">HZH66_014467</name>
</gene>
<evidence type="ECO:0000313" key="4">
    <source>
        <dbReference type="Proteomes" id="UP000614350"/>
    </source>
</evidence>
<evidence type="ECO:0000313" key="3">
    <source>
        <dbReference type="EMBL" id="KAF7380112.1"/>
    </source>
</evidence>
<feature type="compositionally biased region" description="Basic and acidic residues" evidence="1">
    <location>
        <begin position="92"/>
        <end position="110"/>
    </location>
</feature>
<evidence type="ECO:0000256" key="2">
    <source>
        <dbReference type="SAM" id="Phobius"/>
    </source>
</evidence>
<evidence type="ECO:0000256" key="1">
    <source>
        <dbReference type="SAM" id="MobiDB-lite"/>
    </source>
</evidence>
<comment type="caution">
    <text evidence="3">The sequence shown here is derived from an EMBL/GenBank/DDBJ whole genome shotgun (WGS) entry which is preliminary data.</text>
</comment>
<sequence length="123" mass="14269">MNTHHKSRPSEALLLGGTQREEARVWNRQWPSRKSKSGIRARCYKEEGWKRKKERERERKRRALTRREMMVVVLVACASAATATAAEVGDCGEGRKEKEKERERKRERETAPPWKGSVGPEPN</sequence>
<name>A0A834J3X5_VESVU</name>
<protein>
    <submittedName>
        <fullName evidence="3">Uncharacterized protein</fullName>
    </submittedName>
</protein>
<keyword evidence="2" id="KW-0812">Transmembrane</keyword>
<dbReference type="AlphaFoldDB" id="A0A834J3X5"/>
<feature type="region of interest" description="Disordered" evidence="1">
    <location>
        <begin position="82"/>
        <end position="123"/>
    </location>
</feature>
<dbReference type="EMBL" id="JACSEA010000022">
    <property type="protein sequence ID" value="KAF7380112.1"/>
    <property type="molecule type" value="Genomic_DNA"/>
</dbReference>